<evidence type="ECO:0000313" key="2">
    <source>
        <dbReference type="Proteomes" id="UP000196708"/>
    </source>
</evidence>
<gene>
    <name evidence="1" type="ORF">BSQ33_09795</name>
</gene>
<keyword evidence="1" id="KW-0808">Transferase</keyword>
<dbReference type="OrthoDB" id="5429547at2"/>
<dbReference type="RefSeq" id="WP_088133989.1">
    <property type="nucleotide sequence ID" value="NZ_CP018835.1"/>
</dbReference>
<protein>
    <submittedName>
        <fullName evidence="1">Acetyltransferase</fullName>
    </submittedName>
</protein>
<dbReference type="KEGG" id="vga:BSQ33_09795"/>
<accession>A0A1Z2SFN0</accession>
<dbReference type="InterPro" id="IPR038763">
    <property type="entry name" value="DHH_sf"/>
</dbReference>
<reference evidence="1 2" key="1">
    <citation type="submission" date="2016-12" db="EMBL/GenBank/DDBJ databases">
        <authorList>
            <person name="Song W.-J."/>
            <person name="Kurnit D.M."/>
        </authorList>
    </citation>
    <scope>NUCLEOTIDE SEQUENCE [LARGE SCALE GENOMIC DNA]</scope>
    <source>
        <strain evidence="1 2">ATCC 43942</strain>
    </source>
</reference>
<evidence type="ECO:0000313" key="1">
    <source>
        <dbReference type="EMBL" id="ASA55955.1"/>
    </source>
</evidence>
<dbReference type="SUPFAM" id="SSF64182">
    <property type="entry name" value="DHH phosphoesterases"/>
    <property type="match status" value="1"/>
</dbReference>
<organism evidence="1 2">
    <name type="scientific">Vibrio gazogenes</name>
    <dbReference type="NCBI Taxonomy" id="687"/>
    <lineage>
        <taxon>Bacteria</taxon>
        <taxon>Pseudomonadati</taxon>
        <taxon>Pseudomonadota</taxon>
        <taxon>Gammaproteobacteria</taxon>
        <taxon>Vibrionales</taxon>
        <taxon>Vibrionaceae</taxon>
        <taxon>Vibrio</taxon>
    </lineage>
</organism>
<dbReference type="GO" id="GO:0016740">
    <property type="term" value="F:transferase activity"/>
    <property type="evidence" value="ECO:0007669"/>
    <property type="project" value="UniProtKB-KW"/>
</dbReference>
<name>A0A1Z2SFN0_VIBGA</name>
<dbReference type="EMBL" id="CP018835">
    <property type="protein sequence ID" value="ASA55955.1"/>
    <property type="molecule type" value="Genomic_DNA"/>
</dbReference>
<dbReference type="Proteomes" id="UP000196708">
    <property type="component" value="Chromosome 1"/>
</dbReference>
<proteinExistence type="predicted"/>
<sequence length="322" mass="36075">MHYDVFNGDADGIIALLQLRLSTPKEHRLITGVKRDIKLLEQVVTRRDATSVTVLDISMMKNIEPLQQLLTQRIPVFYCDHHQSGTIPDSEYLETLINLDAETCTSLLINQQLKGKFVHWAIAGAFGDNLHHHARSIANREGLSPEDTDFLCELGTLINYNGYGATLDDLHMPPAELFQQLLNYPSPFMLREDPESPYYLLQQGYADDYAQVTRLIPLTENQSCRIFELPSAAWARRISGVFGNELANQRPELAHAVLTLNENQQDYTVSVRAPLKNRTGADDVCSLFATGGGRKAAAGINALPCDQKSHFIDALTQYYQSL</sequence>
<dbReference type="AlphaFoldDB" id="A0A1Z2SFN0"/>